<dbReference type="RefSeq" id="WP_246151763.1">
    <property type="nucleotide sequence ID" value="NZ_SJPX01000004.1"/>
</dbReference>
<accession>A0A5C6EMA2</accession>
<sequence length="818" mass="90990">MATLPHLFPQETVKTEEYVYPREVRGGPTFNSPPRDRIPHSDDLISQLNSLEATDDVSGEEPSVDRSNSLSGKVLEFSGACGFDLKSDSLGFRPSGIELRSVRRDREGTMHATVFVPDGKMGFFVKRCEEYAREETGGKTPRPKHKDLIEGISQIRLASLKSFWSDAGSFPTEVENEYWWELWLSSVSQDNVASKFQADAQPIGITVAPEKLRFPERMVVLAKATANQLKSIPNLFEYLAEVRLAKLLSSELLDLPPIDQAEYVNEALGRITFAMAASPAVCHLDTGVNRDHPLLKPAIHENHVLTANPDWAATDRVGHGTEMAGIALYGCLTEVLNQPQLISLSHRIESVKIMGLGSTTDPALWGALTQQAANRIEIVSPENCCRSFCLTVTAQARDEGYPSSWSAAIDQSAAAMDENTDHRLFIVSAGNLSLEQRREYPDRNFVEGIEDPAQCWNAITVGGYTEKQSIRQSGLEEWERLAVGGSLSPASRTSRVWDDKSWPIKPEIVMEAGNMLRNPTTGDADFADDLSLLTTRVDPSGSLLTTTGDTSAAAALASRFTARLWAEYPRLWPETIRALTIHSATWTDSMHAIAQGESRETLLRTFGYGVPDFGSASRSAKNSATMIIESQMQPFEKTSARIKTKDMHFHRLPWPRAVLASLGEIEVRLKMTLSYFIQPSPGRRGWTNKHRYQSHGLRFDVKRPADTDDEFRKRLTASARAEDEGYQSEPDDRNWLMGRNLRCKGSIHCDTWTATAADLVAANYIAIVPVTGWWKERPHLGYHDSTTNYALVVSIETDDIETDLYTPIVNEIAISNLI</sequence>
<comment type="caution">
    <text evidence="2">The sequence shown here is derived from an EMBL/GenBank/DDBJ whole genome shotgun (WGS) entry which is preliminary data.</text>
</comment>
<keyword evidence="3" id="KW-1185">Reference proteome</keyword>
<feature type="domain" description="Peptidase S8/S53" evidence="1">
    <location>
        <begin position="280"/>
        <end position="609"/>
    </location>
</feature>
<evidence type="ECO:0000313" key="3">
    <source>
        <dbReference type="Proteomes" id="UP000317977"/>
    </source>
</evidence>
<evidence type="ECO:0000313" key="2">
    <source>
        <dbReference type="EMBL" id="TWU49474.1"/>
    </source>
</evidence>
<dbReference type="GO" id="GO:0006508">
    <property type="term" value="P:proteolysis"/>
    <property type="evidence" value="ECO:0007669"/>
    <property type="project" value="InterPro"/>
</dbReference>
<dbReference type="GO" id="GO:0004252">
    <property type="term" value="F:serine-type endopeptidase activity"/>
    <property type="evidence" value="ECO:0007669"/>
    <property type="project" value="InterPro"/>
</dbReference>
<name>A0A5C6EMA2_9BACT</name>
<reference evidence="2 3" key="1">
    <citation type="submission" date="2019-02" db="EMBL/GenBank/DDBJ databases">
        <title>Deep-cultivation of Planctomycetes and their phenomic and genomic characterization uncovers novel biology.</title>
        <authorList>
            <person name="Wiegand S."/>
            <person name="Jogler M."/>
            <person name="Boedeker C."/>
            <person name="Pinto D."/>
            <person name="Vollmers J."/>
            <person name="Rivas-Marin E."/>
            <person name="Kohn T."/>
            <person name="Peeters S.H."/>
            <person name="Heuer A."/>
            <person name="Rast P."/>
            <person name="Oberbeckmann S."/>
            <person name="Bunk B."/>
            <person name="Jeske O."/>
            <person name="Meyerdierks A."/>
            <person name="Storesund J.E."/>
            <person name="Kallscheuer N."/>
            <person name="Luecker S."/>
            <person name="Lage O.M."/>
            <person name="Pohl T."/>
            <person name="Merkel B.J."/>
            <person name="Hornburger P."/>
            <person name="Mueller R.-W."/>
            <person name="Bruemmer F."/>
            <person name="Labrenz M."/>
            <person name="Spormann A.M."/>
            <person name="Op Den Camp H."/>
            <person name="Overmann J."/>
            <person name="Amann R."/>
            <person name="Jetten M.S.M."/>
            <person name="Mascher T."/>
            <person name="Medema M.H."/>
            <person name="Devos D.P."/>
            <person name="Kaster A.-K."/>
            <person name="Ovreas L."/>
            <person name="Rohde M."/>
            <person name="Galperin M.Y."/>
            <person name="Jogler C."/>
        </authorList>
    </citation>
    <scope>NUCLEOTIDE SEQUENCE [LARGE SCALE GENOMIC DNA]</scope>
    <source>
        <strain evidence="2 3">Poly59</strain>
    </source>
</reference>
<dbReference type="InterPro" id="IPR036852">
    <property type="entry name" value="Peptidase_S8/S53_dom_sf"/>
</dbReference>
<dbReference type="InterPro" id="IPR000209">
    <property type="entry name" value="Peptidase_S8/S53_dom"/>
</dbReference>
<dbReference type="Proteomes" id="UP000317977">
    <property type="component" value="Unassembled WGS sequence"/>
</dbReference>
<evidence type="ECO:0000259" key="1">
    <source>
        <dbReference type="Pfam" id="PF00082"/>
    </source>
</evidence>
<dbReference type="EMBL" id="SJPX01000004">
    <property type="protein sequence ID" value="TWU49474.1"/>
    <property type="molecule type" value="Genomic_DNA"/>
</dbReference>
<proteinExistence type="predicted"/>
<dbReference type="AlphaFoldDB" id="A0A5C6EMA2"/>
<dbReference type="InterPro" id="IPR034074">
    <property type="entry name" value="Y4bN_pept_dom"/>
</dbReference>
<gene>
    <name evidence="2" type="ORF">Poly59_40890</name>
</gene>
<protein>
    <recommendedName>
        <fullName evidence="1">Peptidase S8/S53 domain-containing protein</fullName>
    </recommendedName>
</protein>
<dbReference type="CDD" id="cd04847">
    <property type="entry name" value="Peptidases_S8_Subtilisin_like_2"/>
    <property type="match status" value="1"/>
</dbReference>
<organism evidence="2 3">
    <name type="scientific">Rubripirellula reticaptiva</name>
    <dbReference type="NCBI Taxonomy" id="2528013"/>
    <lineage>
        <taxon>Bacteria</taxon>
        <taxon>Pseudomonadati</taxon>
        <taxon>Planctomycetota</taxon>
        <taxon>Planctomycetia</taxon>
        <taxon>Pirellulales</taxon>
        <taxon>Pirellulaceae</taxon>
        <taxon>Rubripirellula</taxon>
    </lineage>
</organism>
<dbReference type="SUPFAM" id="SSF52743">
    <property type="entry name" value="Subtilisin-like"/>
    <property type="match status" value="1"/>
</dbReference>
<dbReference type="Gene3D" id="3.40.50.200">
    <property type="entry name" value="Peptidase S8/S53 domain"/>
    <property type="match status" value="1"/>
</dbReference>
<dbReference type="Pfam" id="PF00082">
    <property type="entry name" value="Peptidase_S8"/>
    <property type="match status" value="1"/>
</dbReference>